<dbReference type="GO" id="GO:0016787">
    <property type="term" value="F:hydrolase activity"/>
    <property type="evidence" value="ECO:0007669"/>
    <property type="project" value="UniProtKB-KW"/>
</dbReference>
<keyword evidence="3" id="KW-1185">Reference proteome</keyword>
<proteinExistence type="inferred from homology"/>
<dbReference type="NCBIfam" id="TIGR03688">
    <property type="entry name" value="depupylase_Dop"/>
    <property type="match status" value="1"/>
</dbReference>
<name>A0ABY6G0D4_9MICO</name>
<keyword evidence="2" id="KW-0378">Hydrolase</keyword>
<dbReference type="EC" id="3.5.1.119" evidence="2"/>
<accession>A0ABY6G0D4</accession>
<evidence type="ECO:0000313" key="3">
    <source>
        <dbReference type="Proteomes" id="UP001164305"/>
    </source>
</evidence>
<dbReference type="RefSeq" id="WP_263593514.1">
    <property type="nucleotide sequence ID" value="NZ_CP107020.1"/>
</dbReference>
<protein>
    <submittedName>
        <fullName evidence="2">Depupylase/deamidase Dop</fullName>
        <ecNumber evidence="2">3.5.1.119</ecNumber>
    </submittedName>
</protein>
<dbReference type="Proteomes" id="UP001164305">
    <property type="component" value="Chromosome"/>
</dbReference>
<gene>
    <name evidence="2" type="primary">dop</name>
    <name evidence="2" type="ORF">BRM3_11890</name>
</gene>
<comment type="similarity">
    <text evidence="1">Belongs to the Pup ligase/Pup deamidase family. Pup deamidase subfamily.</text>
</comment>
<reference evidence="2" key="1">
    <citation type="submission" date="2022-10" db="EMBL/GenBank/DDBJ databases">
        <title>Whole-Genome Sequencing of Brachybacterium huguangmaarense BRM-3, Isolated from Betula schmidtii.</title>
        <authorList>
            <person name="Haam D."/>
        </authorList>
    </citation>
    <scope>NUCLEOTIDE SEQUENCE</scope>
    <source>
        <strain evidence="2">BRM-3</strain>
    </source>
</reference>
<dbReference type="InterPro" id="IPR022366">
    <property type="entry name" value="Pup_deamidase"/>
</dbReference>
<dbReference type="PANTHER" id="PTHR42307:SF2">
    <property type="entry name" value="PUP DEAMIDASE_DEPUPYLASE"/>
    <property type="match status" value="1"/>
</dbReference>
<evidence type="ECO:0000313" key="2">
    <source>
        <dbReference type="EMBL" id="UYG16301.1"/>
    </source>
</evidence>
<sequence length="576" mass="62692">MPEPRSDARLTTRRVMGIETEFGVLHADAAQRAEPAATSAIMLSHLAVGAYALLGDDPARRGRRVRWDYGDETPLRDARGFELTRAAAHPTQLTDQVRDAHVPMMDVPSVDADAPLPAREEAPEGDDSAILAWAVRRSVGNAVLSNGARLYVDHAHPEYSSPEVTSAREGLVYDRAGELIAVEAMRRLDAAERVPSVVLYKNNTDSKGASYGTHENYLLDRDIPFGGVVEALVPFFATRAVITGSGRVGIGTRGQQPGFQISSRADFFEAEVGLETTLNRPIVNSRDEPHADARRHRRLHVIIGDATLVETATYLKLGITSLVLAALEAEHRDGTAILPRISLADPVEAVHAVSHDPTLRVTVATTDGEQLTALQIQRRYAEAIAAHADRSDPETADVLAQWTELLDLLAEDPRRAADRVEWAAKLTLLDGYRQRHGLTWDDPRLMMIDLQFSDLRPERSLYARLRAGGSVRTLVADEEVARAVHEPPATTRAHLRGALIAAHPDAVTSAGWDVLTLAGATSGARLRLADPLLGSADWCTEHGIDPSSDPDTVLAALRRAVADPPSIHHPRHEEQS</sequence>
<dbReference type="Pfam" id="PF03136">
    <property type="entry name" value="Pup_ligase"/>
    <property type="match status" value="1"/>
</dbReference>
<evidence type="ECO:0000256" key="1">
    <source>
        <dbReference type="ARBA" id="ARBA00009114"/>
    </source>
</evidence>
<dbReference type="InterPro" id="IPR004347">
    <property type="entry name" value="Pup_ligase/deamidase"/>
</dbReference>
<dbReference type="PANTHER" id="PTHR42307">
    <property type="entry name" value="PUP DEAMIDASE/DEPUPYLASE"/>
    <property type="match status" value="1"/>
</dbReference>
<organism evidence="2 3">
    <name type="scientific">Brachybacterium huguangmaarense</name>
    <dbReference type="NCBI Taxonomy" id="1652028"/>
    <lineage>
        <taxon>Bacteria</taxon>
        <taxon>Bacillati</taxon>
        <taxon>Actinomycetota</taxon>
        <taxon>Actinomycetes</taxon>
        <taxon>Micrococcales</taxon>
        <taxon>Dermabacteraceae</taxon>
        <taxon>Brachybacterium</taxon>
    </lineage>
</organism>
<dbReference type="EMBL" id="CP107020">
    <property type="protein sequence ID" value="UYG16301.1"/>
    <property type="molecule type" value="Genomic_DNA"/>
</dbReference>